<dbReference type="GO" id="GO:0051701">
    <property type="term" value="P:biological process involved in interaction with host"/>
    <property type="evidence" value="ECO:0007669"/>
    <property type="project" value="UniProtKB-ARBA"/>
</dbReference>
<dbReference type="GO" id="GO:0044423">
    <property type="term" value="C:virion component"/>
    <property type="evidence" value="ECO:0007669"/>
    <property type="project" value="UniProtKB-KW"/>
</dbReference>
<dbReference type="InterPro" id="IPR024535">
    <property type="entry name" value="RHGA/B-epi-like_pectate_lyase"/>
</dbReference>
<dbReference type="Proteomes" id="UP000258501">
    <property type="component" value="Segment"/>
</dbReference>
<dbReference type="SUPFAM" id="SSF51126">
    <property type="entry name" value="Pectin lyase-like"/>
    <property type="match status" value="1"/>
</dbReference>
<keyword evidence="5" id="KW-1185">Reference proteome</keyword>
<dbReference type="Gene3D" id="2.160.20.10">
    <property type="entry name" value="Single-stranded right-handed beta-helix, Pectin lyase-like"/>
    <property type="match status" value="1"/>
</dbReference>
<protein>
    <recommendedName>
        <fullName evidence="3">Rhamnogalacturonase A/B/Epimerase-like pectate lyase domain-containing protein</fullName>
    </recommendedName>
</protein>
<dbReference type="InterPro" id="IPR012334">
    <property type="entry name" value="Pectin_lyas_fold"/>
</dbReference>
<dbReference type="EMBL" id="KC699836">
    <property type="protein sequence ID" value="AGK86945.1"/>
    <property type="molecule type" value="Genomic_DNA"/>
</dbReference>
<evidence type="ECO:0000256" key="1">
    <source>
        <dbReference type="ARBA" id="ARBA00004328"/>
    </source>
</evidence>
<organism evidence="4 5">
    <name type="scientific">Bacillus phage SIOphi</name>
    <dbReference type="NCBI Taxonomy" id="1285382"/>
    <lineage>
        <taxon>Viruses</taxon>
        <taxon>Duplodnaviria</taxon>
        <taxon>Heunggongvirae</taxon>
        <taxon>Uroviricota</taxon>
        <taxon>Caudoviricetes</taxon>
        <taxon>Herelleviridae</taxon>
        <taxon>Bastillevirinae</taxon>
        <taxon>Siophivirus</taxon>
        <taxon>Siophivirus SIOphi</taxon>
    </lineage>
</organism>
<keyword evidence="2" id="KW-0946">Virion</keyword>
<proteinExistence type="predicted"/>
<accession>R4JMS1</accession>
<dbReference type="InterPro" id="IPR011050">
    <property type="entry name" value="Pectin_lyase_fold/virulence"/>
</dbReference>
<feature type="domain" description="Rhamnogalacturonase A/B/Epimerase-like pectate lyase" evidence="3">
    <location>
        <begin position="6"/>
        <end position="216"/>
    </location>
</feature>
<comment type="subcellular location">
    <subcellularLocation>
        <location evidence="1">Virion</location>
    </subcellularLocation>
</comment>
<name>R4JMS1_9CAUD</name>
<evidence type="ECO:0000313" key="5">
    <source>
        <dbReference type="Proteomes" id="UP000258501"/>
    </source>
</evidence>
<evidence type="ECO:0000259" key="3">
    <source>
        <dbReference type="Pfam" id="PF12708"/>
    </source>
</evidence>
<reference evidence="4 5" key="1">
    <citation type="submission" date="2013-02" db="EMBL/GenBank/DDBJ databases">
        <authorList>
            <person name="Lukaszewicz M."/>
            <person name="Biegalska A."/>
            <person name="Krasowska A."/>
        </authorList>
    </citation>
    <scope>NUCLEOTIDE SEQUENCE [LARGE SCALE GENOMIC DNA]</scope>
</reference>
<dbReference type="GO" id="GO:0019058">
    <property type="term" value="P:viral life cycle"/>
    <property type="evidence" value="ECO:0007669"/>
    <property type="project" value="UniProtKB-ARBA"/>
</dbReference>
<sequence>MSEVYVKSFGAVGDGVTDDTEALQAAIDATPVNGTLLLEAGATYKTSKDLVGVKNIHFLGKGAAIVATHHKGRGLVFEGSLKATTTTSAAYTANTTYVTVGSTSGMAVGDQIRIYHTGDLYDTSRAYYYKGGNFLITKISGNNVYISRRIPYDMKSGAKVEVYKPITVTVDDLTIKHTGTLGSSVYGSYGLNIRFSKYSEVSNVTVDNFNHNIKMDMTLNCLLYRVKTGKAYWSGSSESYGVSNYSGNGLMIMHSTLNSGRHGYTTTGQETSYDTALNRCTIGQDDAVDLAGLDCHGNNYSLRALECTIKRFHLAGNCLLERCTVNESAKGNSSSFMVAETRPRSNFFLKDCYLYSPVYKIDAWGQQPTTSRKYIGSIVFENVKGGDAYTQCTFKSRDTGGSVQAIIDKLIVRGCENFTLVTNEQINNMYFEEVNTKRDAKILEQVGDAKADKIEFKKCTLPARWRTFYLTNFKNLKLIDCKWNVINSSAASMWVTSSAASVDLIRTDFTFGGGVETGGLDKFTTTQTSSIKFKQPSSIKTKRRVTYTNI</sequence>
<gene>
    <name evidence="4" type="ORF">SIOphi_00685</name>
</gene>
<dbReference type="Pfam" id="PF12708">
    <property type="entry name" value="Pect-lyase_RHGA_epim"/>
    <property type="match status" value="1"/>
</dbReference>
<evidence type="ECO:0000256" key="2">
    <source>
        <dbReference type="ARBA" id="ARBA00022844"/>
    </source>
</evidence>
<evidence type="ECO:0000313" key="4">
    <source>
        <dbReference type="EMBL" id="AGK86945.1"/>
    </source>
</evidence>